<name>A0A1W9S378_9BACT</name>
<dbReference type="SMART" id="SM00028">
    <property type="entry name" value="TPR"/>
    <property type="match status" value="3"/>
</dbReference>
<organism evidence="2 3">
    <name type="scientific">Candidatus Coatesbacteria bacterium 4484_99</name>
    <dbReference type="NCBI Taxonomy" id="1970774"/>
    <lineage>
        <taxon>Bacteria</taxon>
        <taxon>Candidatus Coatesiibacteriota</taxon>
    </lineage>
</organism>
<comment type="caution">
    <text evidence="2">The sequence shown here is derived from an EMBL/GenBank/DDBJ whole genome shotgun (WGS) entry which is preliminary data.</text>
</comment>
<evidence type="ECO:0000313" key="3">
    <source>
        <dbReference type="Proteomes" id="UP000192611"/>
    </source>
</evidence>
<dbReference type="InterPro" id="IPR011990">
    <property type="entry name" value="TPR-like_helical_dom_sf"/>
</dbReference>
<feature type="repeat" description="TPR" evidence="1">
    <location>
        <begin position="113"/>
        <end position="146"/>
    </location>
</feature>
<dbReference type="SUPFAM" id="SSF48452">
    <property type="entry name" value="TPR-like"/>
    <property type="match status" value="1"/>
</dbReference>
<dbReference type="InterPro" id="IPR019734">
    <property type="entry name" value="TPR_rpt"/>
</dbReference>
<sequence>MNKIIIYSTALFFLTLIHAQDLEISEFNWGEIRKSIDDEKISASELAELLEIANEYGFHSDICELSDLILSKDNYKNNPHILNELGTSAFNTGHQGDSAILFKKALAVYPGFPEAHANLGVIYRIKGEYETALEHLKFAIDNLPPNATLFYNISICYERLNMLEEAENNLRKTIEIDNKFKDAYKTLAYLLISQDKDEEALNVLRVYSGLVGGKDEDALMLIKQLSD</sequence>
<dbReference type="Pfam" id="PF13424">
    <property type="entry name" value="TPR_12"/>
    <property type="match status" value="1"/>
</dbReference>
<accession>A0A1W9S378</accession>
<gene>
    <name evidence="2" type="ORF">B6D57_00155</name>
</gene>
<evidence type="ECO:0000256" key="1">
    <source>
        <dbReference type="PROSITE-ProRule" id="PRU00339"/>
    </source>
</evidence>
<dbReference type="PANTHER" id="PTHR44809">
    <property type="match status" value="1"/>
</dbReference>
<dbReference type="Gene3D" id="1.25.40.10">
    <property type="entry name" value="Tetratricopeptide repeat domain"/>
    <property type="match status" value="1"/>
</dbReference>
<protein>
    <submittedName>
        <fullName evidence="2">Uncharacterized protein</fullName>
    </submittedName>
</protein>
<evidence type="ECO:0000313" key="2">
    <source>
        <dbReference type="EMBL" id="OQX91328.1"/>
    </source>
</evidence>
<reference evidence="3" key="1">
    <citation type="submission" date="2017-03" db="EMBL/GenBank/DDBJ databases">
        <title>Novel pathways for hydrocarbon cycling and metabolic interdependencies in hydrothermal sediment communities.</title>
        <authorList>
            <person name="Dombrowski N."/>
            <person name="Seitz K."/>
            <person name="Teske A."/>
            <person name="Baker B."/>
        </authorList>
    </citation>
    <scope>NUCLEOTIDE SEQUENCE [LARGE SCALE GENOMIC DNA]</scope>
</reference>
<dbReference type="Proteomes" id="UP000192611">
    <property type="component" value="Unassembled WGS sequence"/>
</dbReference>
<dbReference type="InterPro" id="IPR052943">
    <property type="entry name" value="TMTC_O-mannosyl-trnsfr"/>
</dbReference>
<keyword evidence="1" id="KW-0802">TPR repeat</keyword>
<dbReference type="PROSITE" id="PS50005">
    <property type="entry name" value="TPR"/>
    <property type="match status" value="1"/>
</dbReference>
<proteinExistence type="predicted"/>
<dbReference type="EMBL" id="NATQ01000002">
    <property type="protein sequence ID" value="OQX91328.1"/>
    <property type="molecule type" value="Genomic_DNA"/>
</dbReference>
<dbReference type="PANTHER" id="PTHR44809:SF1">
    <property type="entry name" value="PROTEIN O-MANNOSYL-TRANSFERASE TMTC1"/>
    <property type="match status" value="1"/>
</dbReference>
<dbReference type="AlphaFoldDB" id="A0A1W9S378"/>